<evidence type="ECO:0000256" key="1">
    <source>
        <dbReference type="SAM" id="MobiDB-lite"/>
    </source>
</evidence>
<protein>
    <submittedName>
        <fullName evidence="2">Uncharacterized protein</fullName>
    </submittedName>
</protein>
<reference evidence="2" key="2">
    <citation type="submission" date="2023-05" db="EMBL/GenBank/DDBJ databases">
        <authorList>
            <consortium name="Lawrence Berkeley National Laboratory"/>
            <person name="Steindorff A."/>
            <person name="Hensen N."/>
            <person name="Bonometti L."/>
            <person name="Westerberg I."/>
            <person name="Brannstrom I.O."/>
            <person name="Guillou S."/>
            <person name="Cros-Aarteil S."/>
            <person name="Calhoun S."/>
            <person name="Haridas S."/>
            <person name="Kuo A."/>
            <person name="Mondo S."/>
            <person name="Pangilinan J."/>
            <person name="Riley R."/>
            <person name="Labutti K."/>
            <person name="Andreopoulos B."/>
            <person name="Lipzen A."/>
            <person name="Chen C."/>
            <person name="Yanf M."/>
            <person name="Daum C."/>
            <person name="Ng V."/>
            <person name="Clum A."/>
            <person name="Ohm R."/>
            <person name="Martin F."/>
            <person name="Silar P."/>
            <person name="Natvig D."/>
            <person name="Lalanne C."/>
            <person name="Gautier V."/>
            <person name="Ament-Velasquez S.L."/>
            <person name="Kruys A."/>
            <person name="Hutchinson M.I."/>
            <person name="Powell A.J."/>
            <person name="Barry K."/>
            <person name="Miller A.N."/>
            <person name="Grigoriev I.V."/>
            <person name="Debuchy R."/>
            <person name="Gladieux P."/>
            <person name="Thoren M.H."/>
            <person name="Johannesson H."/>
        </authorList>
    </citation>
    <scope>NUCLEOTIDE SEQUENCE</scope>
    <source>
        <strain evidence="2">CBS 123565</strain>
    </source>
</reference>
<dbReference type="EMBL" id="MU853402">
    <property type="protein sequence ID" value="KAK4137405.1"/>
    <property type="molecule type" value="Genomic_DNA"/>
</dbReference>
<evidence type="ECO:0000313" key="3">
    <source>
        <dbReference type="Proteomes" id="UP001304895"/>
    </source>
</evidence>
<organism evidence="2 3">
    <name type="scientific">Trichocladium antarcticum</name>
    <dbReference type="NCBI Taxonomy" id="1450529"/>
    <lineage>
        <taxon>Eukaryota</taxon>
        <taxon>Fungi</taxon>
        <taxon>Dikarya</taxon>
        <taxon>Ascomycota</taxon>
        <taxon>Pezizomycotina</taxon>
        <taxon>Sordariomycetes</taxon>
        <taxon>Sordariomycetidae</taxon>
        <taxon>Sordariales</taxon>
        <taxon>Chaetomiaceae</taxon>
        <taxon>Trichocladium</taxon>
    </lineage>
</organism>
<evidence type="ECO:0000313" key="2">
    <source>
        <dbReference type="EMBL" id="KAK4137405.1"/>
    </source>
</evidence>
<feature type="region of interest" description="Disordered" evidence="1">
    <location>
        <begin position="46"/>
        <end position="91"/>
    </location>
</feature>
<keyword evidence="3" id="KW-1185">Reference proteome</keyword>
<sequence>MVEQTIAMAQSHHESIPHGEDDDLDSLFGGSDDELSSLFIEVAAVEPSQKSDCETASPPSPSLERPQQAANPAAQLHFPKAPAQEGFRPTPSLVQLSLPAVPDPLGASLPHRGGHTSGDLVAVKRSTPCRMAASKMTASFQSH</sequence>
<name>A0AAN6ZFN0_9PEZI</name>
<comment type="caution">
    <text evidence="2">The sequence shown here is derived from an EMBL/GenBank/DDBJ whole genome shotgun (WGS) entry which is preliminary data.</text>
</comment>
<accession>A0AAN6ZFN0</accession>
<feature type="compositionally biased region" description="Acidic residues" evidence="1">
    <location>
        <begin position="20"/>
        <end position="30"/>
    </location>
</feature>
<dbReference type="Proteomes" id="UP001304895">
    <property type="component" value="Unassembled WGS sequence"/>
</dbReference>
<reference evidence="2" key="1">
    <citation type="journal article" date="2023" name="Mol. Phylogenet. Evol.">
        <title>Genome-scale phylogeny and comparative genomics of the fungal order Sordariales.</title>
        <authorList>
            <person name="Hensen N."/>
            <person name="Bonometti L."/>
            <person name="Westerberg I."/>
            <person name="Brannstrom I.O."/>
            <person name="Guillou S."/>
            <person name="Cros-Aarteil S."/>
            <person name="Calhoun S."/>
            <person name="Haridas S."/>
            <person name="Kuo A."/>
            <person name="Mondo S."/>
            <person name="Pangilinan J."/>
            <person name="Riley R."/>
            <person name="LaButti K."/>
            <person name="Andreopoulos B."/>
            <person name="Lipzen A."/>
            <person name="Chen C."/>
            <person name="Yan M."/>
            <person name="Daum C."/>
            <person name="Ng V."/>
            <person name="Clum A."/>
            <person name="Steindorff A."/>
            <person name="Ohm R.A."/>
            <person name="Martin F."/>
            <person name="Silar P."/>
            <person name="Natvig D.O."/>
            <person name="Lalanne C."/>
            <person name="Gautier V."/>
            <person name="Ament-Velasquez S.L."/>
            <person name="Kruys A."/>
            <person name="Hutchinson M.I."/>
            <person name="Powell A.J."/>
            <person name="Barry K."/>
            <person name="Miller A.N."/>
            <person name="Grigoriev I.V."/>
            <person name="Debuchy R."/>
            <person name="Gladieux P."/>
            <person name="Hiltunen Thoren M."/>
            <person name="Johannesson H."/>
        </authorList>
    </citation>
    <scope>NUCLEOTIDE SEQUENCE</scope>
    <source>
        <strain evidence="2">CBS 123565</strain>
    </source>
</reference>
<dbReference type="AlphaFoldDB" id="A0AAN6ZFN0"/>
<gene>
    <name evidence="2" type="ORF">BT67DRAFT_108524</name>
</gene>
<feature type="region of interest" description="Disordered" evidence="1">
    <location>
        <begin position="1"/>
        <end position="30"/>
    </location>
</feature>
<proteinExistence type="predicted"/>